<evidence type="ECO:0000256" key="14">
    <source>
        <dbReference type="SAM" id="MobiDB-lite"/>
    </source>
</evidence>
<evidence type="ECO:0000256" key="8">
    <source>
        <dbReference type="ARBA" id="ARBA00023004"/>
    </source>
</evidence>
<evidence type="ECO:0000313" key="16">
    <source>
        <dbReference type="EMBL" id="TBU88148.1"/>
    </source>
</evidence>
<evidence type="ECO:0000256" key="3">
    <source>
        <dbReference type="ARBA" id="ARBA00022741"/>
    </source>
</evidence>
<evidence type="ECO:0000256" key="1">
    <source>
        <dbReference type="ARBA" id="ARBA00022485"/>
    </source>
</evidence>
<accession>A0A4Q9QYA1</accession>
<dbReference type="InterPro" id="IPR010614">
    <property type="entry name" value="RAD3-like_helicase_DEAD"/>
</dbReference>
<keyword evidence="7" id="KW-0067">ATP-binding</keyword>
<comment type="caution">
    <text evidence="16">The sequence shown here is derived from an EMBL/GenBank/DDBJ whole genome shotgun (WGS) entry which is preliminary data.</text>
</comment>
<dbReference type="Pfam" id="PF06733">
    <property type="entry name" value="DEAD_2"/>
    <property type="match status" value="1"/>
</dbReference>
<evidence type="ECO:0000256" key="12">
    <source>
        <dbReference type="ARBA" id="ARBA00023235"/>
    </source>
</evidence>
<dbReference type="InterPro" id="IPR006554">
    <property type="entry name" value="Helicase-like_DEXD_c2"/>
</dbReference>
<comment type="similarity">
    <text evidence="13">Belongs to the helicase family. DinG subfamily.</text>
</comment>
<dbReference type="EMBL" id="QJUM01000013">
    <property type="protein sequence ID" value="TBV05403.1"/>
    <property type="molecule type" value="Genomic_DNA"/>
</dbReference>
<dbReference type="GO" id="GO:0016818">
    <property type="term" value="F:hydrolase activity, acting on acid anhydrides, in phosphorus-containing anhydrides"/>
    <property type="evidence" value="ECO:0007669"/>
    <property type="project" value="InterPro"/>
</dbReference>
<dbReference type="RefSeq" id="WP_131174912.1">
    <property type="nucleotide sequence ID" value="NZ_QJUL01000032.1"/>
</dbReference>
<dbReference type="GO" id="GO:0003678">
    <property type="term" value="F:DNA helicase activity"/>
    <property type="evidence" value="ECO:0007669"/>
    <property type="project" value="InterPro"/>
</dbReference>
<dbReference type="SUPFAM" id="SSF52540">
    <property type="entry name" value="P-loop containing nucleoside triphosphate hydrolases"/>
    <property type="match status" value="1"/>
</dbReference>
<dbReference type="GO" id="GO:0051539">
    <property type="term" value="F:4 iron, 4 sulfur cluster binding"/>
    <property type="evidence" value="ECO:0007669"/>
    <property type="project" value="UniProtKB-KW"/>
</dbReference>
<evidence type="ECO:0000256" key="2">
    <source>
        <dbReference type="ARBA" id="ARBA00022723"/>
    </source>
</evidence>
<keyword evidence="11" id="KW-0234">DNA repair</keyword>
<keyword evidence="8" id="KW-0408">Iron</keyword>
<organism evidence="16 19">
    <name type="scientific">Phytopseudomonas dryadis</name>
    <dbReference type="NCBI Taxonomy" id="2487520"/>
    <lineage>
        <taxon>Bacteria</taxon>
        <taxon>Pseudomonadati</taxon>
        <taxon>Pseudomonadota</taxon>
        <taxon>Gammaproteobacteria</taxon>
        <taxon>Pseudomonadales</taxon>
        <taxon>Pseudomonadaceae</taxon>
        <taxon>Phytopseudomonas</taxon>
    </lineage>
</organism>
<evidence type="ECO:0000256" key="7">
    <source>
        <dbReference type="ARBA" id="ARBA00022840"/>
    </source>
</evidence>
<dbReference type="Pfam" id="PF13307">
    <property type="entry name" value="Helicase_C_2"/>
    <property type="match status" value="1"/>
</dbReference>
<evidence type="ECO:0000256" key="6">
    <source>
        <dbReference type="ARBA" id="ARBA00022806"/>
    </source>
</evidence>
<keyword evidence="18" id="KW-1185">Reference proteome</keyword>
<keyword evidence="6 16" id="KW-0347">Helicase</keyword>
<dbReference type="GO" id="GO:0005524">
    <property type="term" value="F:ATP binding"/>
    <property type="evidence" value="ECO:0007669"/>
    <property type="project" value="UniProtKB-KW"/>
</dbReference>
<sequence>MSYRVAVRALCEFTAKVGDLDLRFTPSPTAQEGMAGHATVVSRRGAHYQAEVALLGQFQSLRVAGRADGYDPRENLLEEIKTHRGDIARIPDNHRQLHWAQAKVYGWLLCQSGDLDEIDLAVVYFNVITQKETSFRERFTAAQLRQFFERSCTRFIAWAEQEQAHRLARDAALRTLAFPHAQFRLGQRQLAESVYRAARDGHCLMAQATTGIGKTLGTLFPQLKAFAEQRLDRLFFLTAKTPGRRLALHALESLRSTQPGMPLRVLEHVARDKACEHPDKACHGESCPLAKGFYDRLPAARQAAVNLGWLDQAALREVARAHQVCPYYLSQELSRWADVVVCDYNYYFDMSALLYSLTQLNEWRVTLLVDEAHNLIERARSMYTAELDQARFEAMRRAAPKGLKSVLERVSRHWNQLHKDQHEAYQVYPLPPDLLLMALQKAVSAITDHLTDQPTGNDGELLQFYLDAMLFCRLAEAFGPHSLFDISRQPALRGRSHCTLCLRNIVPAPFLAPRFAASHSTTLFSATLSPAHYHADLLGLPADTPWLDVESPFLAEQLQVHAVSNLSTRYQDRERSLAPIAALLARQFAERPGNYLAFFSSYAYLQQVLEVFTRDHPAIQCWVQSRQMDEGQRQQFLEQFQAGGRGIGFAVLGGAFGEGIDLPGERLIGAFIATLGLPQINPINEQVKQRMDAMFGSGYDYTYLFPGLQKVVQAAGRVIRTLDDRGVVHLIDDRFNLATVRGLLPSWWHVQRSRLPSLPSTPARLDKPRPVPPMARLTAPAQGEASQPGLFDVPG</sequence>
<dbReference type="GO" id="GO:0003677">
    <property type="term" value="F:DNA binding"/>
    <property type="evidence" value="ECO:0007669"/>
    <property type="project" value="UniProtKB-KW"/>
</dbReference>
<keyword evidence="9" id="KW-0411">Iron-sulfur</keyword>
<evidence type="ECO:0000256" key="11">
    <source>
        <dbReference type="ARBA" id="ARBA00023204"/>
    </source>
</evidence>
<keyword evidence="5" id="KW-0378">Hydrolase</keyword>
<feature type="domain" description="Helicase ATP-binding" evidence="15">
    <location>
        <begin position="173"/>
        <end position="429"/>
    </location>
</feature>
<dbReference type="Proteomes" id="UP000293172">
    <property type="component" value="Unassembled WGS sequence"/>
</dbReference>
<proteinExistence type="inferred from homology"/>
<feature type="region of interest" description="Disordered" evidence="14">
    <location>
        <begin position="758"/>
        <end position="795"/>
    </location>
</feature>
<evidence type="ECO:0000256" key="4">
    <source>
        <dbReference type="ARBA" id="ARBA00022763"/>
    </source>
</evidence>
<reference evidence="18 19" key="1">
    <citation type="submission" date="2018-06" db="EMBL/GenBank/DDBJ databases">
        <title>Three novel Pseudomonas species isolated from symptomatic oak.</title>
        <authorList>
            <person name="Bueno-Gonzalez V."/>
            <person name="Brady C."/>
        </authorList>
    </citation>
    <scope>NUCLEOTIDE SEQUENCE [LARGE SCALE GENOMIC DNA]</scope>
    <source>
        <strain evidence="17 18">P26B</strain>
        <strain evidence="16 19">P6B</strain>
    </source>
</reference>
<dbReference type="GO" id="GO:0006281">
    <property type="term" value="P:DNA repair"/>
    <property type="evidence" value="ECO:0007669"/>
    <property type="project" value="UniProtKB-KW"/>
</dbReference>
<evidence type="ECO:0000256" key="13">
    <source>
        <dbReference type="ARBA" id="ARBA00038058"/>
    </source>
</evidence>
<evidence type="ECO:0000256" key="5">
    <source>
        <dbReference type="ARBA" id="ARBA00022801"/>
    </source>
</evidence>
<evidence type="ECO:0000313" key="17">
    <source>
        <dbReference type="EMBL" id="TBV05403.1"/>
    </source>
</evidence>
<keyword evidence="10" id="KW-0238">DNA-binding</keyword>
<keyword evidence="3" id="KW-0547">Nucleotide-binding</keyword>
<keyword evidence="2" id="KW-0479">Metal-binding</keyword>
<dbReference type="PANTHER" id="PTHR11472">
    <property type="entry name" value="DNA REPAIR DEAD HELICASE RAD3/XP-D SUBFAMILY MEMBER"/>
    <property type="match status" value="1"/>
</dbReference>
<dbReference type="AlphaFoldDB" id="A0A4Q9QYA1"/>
<dbReference type="SMART" id="SM00491">
    <property type="entry name" value="HELICc2"/>
    <property type="match status" value="1"/>
</dbReference>
<evidence type="ECO:0000256" key="10">
    <source>
        <dbReference type="ARBA" id="ARBA00023125"/>
    </source>
</evidence>
<evidence type="ECO:0000256" key="9">
    <source>
        <dbReference type="ARBA" id="ARBA00023014"/>
    </source>
</evidence>
<dbReference type="InterPro" id="IPR027417">
    <property type="entry name" value="P-loop_NTPase"/>
</dbReference>
<dbReference type="Proteomes" id="UP000291334">
    <property type="component" value="Unassembled WGS sequence"/>
</dbReference>
<keyword evidence="1" id="KW-0004">4Fe-4S</keyword>
<keyword evidence="12" id="KW-0413">Isomerase</keyword>
<dbReference type="Gene3D" id="3.40.50.300">
    <property type="entry name" value="P-loop containing nucleotide triphosphate hydrolases"/>
    <property type="match status" value="2"/>
</dbReference>
<protein>
    <submittedName>
        <fullName evidence="16">ATP-dependent DNA helicase</fullName>
    </submittedName>
</protein>
<dbReference type="InterPro" id="IPR014013">
    <property type="entry name" value="Helic_SF1/SF2_ATP-bd_DinG/Rad3"/>
</dbReference>
<evidence type="ECO:0000313" key="18">
    <source>
        <dbReference type="Proteomes" id="UP000291334"/>
    </source>
</evidence>
<gene>
    <name evidence="17" type="ORF">DNK34_12735</name>
    <name evidence="16" type="ORF">DNK44_18980</name>
</gene>
<keyword evidence="4" id="KW-0227">DNA damage</keyword>
<dbReference type="InterPro" id="IPR045028">
    <property type="entry name" value="DinG/Rad3-like"/>
</dbReference>
<dbReference type="PANTHER" id="PTHR11472:SF34">
    <property type="entry name" value="REGULATOR OF TELOMERE ELONGATION HELICASE 1"/>
    <property type="match status" value="1"/>
</dbReference>
<dbReference type="GO" id="GO:0046872">
    <property type="term" value="F:metal ion binding"/>
    <property type="evidence" value="ECO:0007669"/>
    <property type="project" value="UniProtKB-KW"/>
</dbReference>
<evidence type="ECO:0000313" key="19">
    <source>
        <dbReference type="Proteomes" id="UP000293172"/>
    </source>
</evidence>
<dbReference type="PROSITE" id="PS51193">
    <property type="entry name" value="HELICASE_ATP_BIND_2"/>
    <property type="match status" value="1"/>
</dbReference>
<name>A0A4Q9QYA1_9GAMM</name>
<dbReference type="OrthoDB" id="9765586at2"/>
<dbReference type="SMART" id="SM00488">
    <property type="entry name" value="DEXDc2"/>
    <property type="match status" value="1"/>
</dbReference>
<evidence type="ECO:0000259" key="15">
    <source>
        <dbReference type="PROSITE" id="PS51193"/>
    </source>
</evidence>
<dbReference type="InterPro" id="IPR006555">
    <property type="entry name" value="ATP-dep_Helicase_C"/>
</dbReference>
<dbReference type="EMBL" id="QJUL01000032">
    <property type="protein sequence ID" value="TBU88148.1"/>
    <property type="molecule type" value="Genomic_DNA"/>
</dbReference>